<accession>A0A378T8U6</accession>
<dbReference type="Gene3D" id="2.40.160.50">
    <property type="entry name" value="membrane protein fhac: a member of the omp85/tpsb transporter family"/>
    <property type="match status" value="1"/>
</dbReference>
<dbReference type="Pfam" id="PF03865">
    <property type="entry name" value="ShlB"/>
    <property type="match status" value="1"/>
</dbReference>
<dbReference type="InterPro" id="IPR013686">
    <property type="entry name" value="Polypept-transport_assoc_ShlB"/>
</dbReference>
<dbReference type="AlphaFoldDB" id="A0A378T8U6"/>
<feature type="signal peptide" evidence="4">
    <location>
        <begin position="1"/>
        <end position="19"/>
    </location>
</feature>
<evidence type="ECO:0000313" key="8">
    <source>
        <dbReference type="Proteomes" id="UP000254437"/>
    </source>
</evidence>
<evidence type="ECO:0000259" key="6">
    <source>
        <dbReference type="Pfam" id="PF08479"/>
    </source>
</evidence>
<name>A0A378T8U6_MORLA</name>
<evidence type="ECO:0000256" key="1">
    <source>
        <dbReference type="ARBA" id="ARBA00022452"/>
    </source>
</evidence>
<keyword evidence="3" id="KW-0998">Cell outer membrane</keyword>
<dbReference type="PANTHER" id="PTHR34597:SF1">
    <property type="entry name" value="HEME_HEMOPEXIN TRANSPORTER PROTEIN HUXB"/>
    <property type="match status" value="1"/>
</dbReference>
<proteinExistence type="predicted"/>
<keyword evidence="1" id="KW-0472">Membrane</keyword>
<dbReference type="InterPro" id="IPR051544">
    <property type="entry name" value="TPS_OM_transporter"/>
</dbReference>
<gene>
    <name evidence="7" type="primary">hxuB</name>
    <name evidence="7" type="ORF">NCTC10359_00536</name>
</gene>
<dbReference type="GO" id="GO:0098046">
    <property type="term" value="C:type V protein secretion system complex"/>
    <property type="evidence" value="ECO:0007669"/>
    <property type="project" value="TreeGrafter"/>
</dbReference>
<sequence length="540" mass="57841">MQKSLLTLSILLATTASYAQDAGTILREVATQPTITPATITPLTTETGDISTDTTPISVSDVVLVGNTLLSAHKVEPHLASIRGTSTTFGGLQSLARAISDEYHKAGYPLATVIIPPQRLEGGVVRLQVIEGSIGDVVVNNTSRVSDKAVKGYLDKSIKTGQPLRQTDSERALLLIKDLAGTDNVNYRLQGGNNGTDLAVELDKSRLVDGFVQVDNYGSKSTGEVRTRAGVNLNSPFGRGERFSIQAMSSFKGVDYARASLDVPVGYDGLMVSAGVGHTTYELGGAFKDLQATGTADTIDVGIRKPLVRSNRHNVWASSSLEHRDLQDKVNSTSTVTDKSIKAVRFGFNGYHQDSLLAGGYTQWGVDSTIGKLDIDSADAKAIDSISARTDGNYHKLSANVARTQYLSPKLSLNLSANGQWANKNLDSAEQMSLGGADGISAYHSNDVSADIGVIGQAEVRYALLPNLTVSGFYDVGRAKLRAKPYTTQENFINLHGGGVGLYTHYKNLSLQGKVAWQGGHETFNPNKDPRVWVRAGYNF</sequence>
<evidence type="ECO:0000313" key="7">
    <source>
        <dbReference type="EMBL" id="STZ55936.1"/>
    </source>
</evidence>
<evidence type="ECO:0000256" key="2">
    <source>
        <dbReference type="ARBA" id="ARBA00022692"/>
    </source>
</evidence>
<keyword evidence="2" id="KW-0812">Transmembrane</keyword>
<evidence type="ECO:0000259" key="5">
    <source>
        <dbReference type="Pfam" id="PF03865"/>
    </source>
</evidence>
<protein>
    <submittedName>
        <fullName evidence="7">Heme/hemopexin transporter protein huxB</fullName>
    </submittedName>
</protein>
<dbReference type="Proteomes" id="UP000254437">
    <property type="component" value="Unassembled WGS sequence"/>
</dbReference>
<dbReference type="RefSeq" id="WP_115005245.1">
    <property type="nucleotide sequence ID" value="NZ_UGQU01000001.1"/>
</dbReference>
<dbReference type="PANTHER" id="PTHR34597">
    <property type="entry name" value="SLR1661 PROTEIN"/>
    <property type="match status" value="1"/>
</dbReference>
<keyword evidence="1" id="KW-1134">Transmembrane beta strand</keyword>
<feature type="domain" description="Polypeptide-transport-associated ShlB-type" evidence="6">
    <location>
        <begin position="59"/>
        <end position="132"/>
    </location>
</feature>
<feature type="chain" id="PRO_5016632412" evidence="4">
    <location>
        <begin position="20"/>
        <end position="540"/>
    </location>
</feature>
<dbReference type="InterPro" id="IPR005565">
    <property type="entry name" value="Hemolysn_activator_HlyB_C"/>
</dbReference>
<dbReference type="GO" id="GO:0008320">
    <property type="term" value="F:protein transmembrane transporter activity"/>
    <property type="evidence" value="ECO:0007669"/>
    <property type="project" value="TreeGrafter"/>
</dbReference>
<reference evidence="7 8" key="1">
    <citation type="submission" date="2018-06" db="EMBL/GenBank/DDBJ databases">
        <authorList>
            <consortium name="Pathogen Informatics"/>
            <person name="Doyle S."/>
        </authorList>
    </citation>
    <scope>NUCLEOTIDE SEQUENCE [LARGE SCALE GENOMIC DNA]</scope>
    <source>
        <strain evidence="7 8">NCTC10359</strain>
    </source>
</reference>
<organism evidence="7 8">
    <name type="scientific">Moraxella lacunata</name>
    <dbReference type="NCBI Taxonomy" id="477"/>
    <lineage>
        <taxon>Bacteria</taxon>
        <taxon>Pseudomonadati</taxon>
        <taxon>Pseudomonadota</taxon>
        <taxon>Gammaproteobacteria</taxon>
        <taxon>Moraxellales</taxon>
        <taxon>Moraxellaceae</taxon>
        <taxon>Moraxella</taxon>
    </lineage>
</organism>
<keyword evidence="4" id="KW-0732">Signal</keyword>
<evidence type="ECO:0000256" key="3">
    <source>
        <dbReference type="ARBA" id="ARBA00023237"/>
    </source>
</evidence>
<dbReference type="EMBL" id="UGQU01000001">
    <property type="protein sequence ID" value="STZ55936.1"/>
    <property type="molecule type" value="Genomic_DNA"/>
</dbReference>
<feature type="domain" description="Haemolysin activator HlyB C-terminal" evidence="5">
    <location>
        <begin position="195"/>
        <end position="502"/>
    </location>
</feature>
<dbReference type="GO" id="GO:0046819">
    <property type="term" value="P:protein secretion by the type V secretion system"/>
    <property type="evidence" value="ECO:0007669"/>
    <property type="project" value="TreeGrafter"/>
</dbReference>
<evidence type="ECO:0000256" key="4">
    <source>
        <dbReference type="SAM" id="SignalP"/>
    </source>
</evidence>
<dbReference type="Pfam" id="PF08479">
    <property type="entry name" value="POTRA_2"/>
    <property type="match status" value="1"/>
</dbReference>
<dbReference type="Gene3D" id="3.10.20.310">
    <property type="entry name" value="membrane protein fhac"/>
    <property type="match status" value="1"/>
</dbReference>